<accession>A0A1H2TGV4</accession>
<dbReference type="Gene3D" id="1.20.200.10">
    <property type="entry name" value="Fumarase/aspartase (Central domain)"/>
    <property type="match status" value="1"/>
</dbReference>
<dbReference type="InterPro" id="IPR024083">
    <property type="entry name" value="Fumarase/histidase_N"/>
</dbReference>
<organism evidence="1 2">
    <name type="scientific">Nitrosomonas communis</name>
    <dbReference type="NCBI Taxonomy" id="44574"/>
    <lineage>
        <taxon>Bacteria</taxon>
        <taxon>Pseudomonadati</taxon>
        <taxon>Pseudomonadota</taxon>
        <taxon>Betaproteobacteria</taxon>
        <taxon>Nitrosomonadales</taxon>
        <taxon>Nitrosomonadaceae</taxon>
        <taxon>Nitrosomonas</taxon>
    </lineage>
</organism>
<sequence>MKKKTVRDFLSTLSAPTSQRDNTVTIQGNALNINDVVRVARCNTKVQLTDDEEVLRRVNASHDYIVNATNACQPINGVVSKTCKPIYGVTTGFGGMAHTHVSPEDASDLQQNLIWFMKSEAGKRLPRSDVRAAMLIRANNHMLGFSGLRLELVQRMVKFLNANVTPHLREFGSIGASGDLAPLASITGTLIGLDESFVVDFAGEEIDSISALKRLSLPRLNLLPKEGLAMINGTCVMTGIAAQCVYDTQLLLKMTMGTHALFIQGLNGSNQPFHPFIHTHKPHPGQRWVANSMLELLKGSKLIRDELEGRLEYRIGELVQDRYSIRCLPQYMGPLVEGMDNIAQQVTTEINSASDNPLIDPDKGMDYHGGNFLGQYIGVAMDQLRYYLGLMAKHLDVQIALLVTPEFSNGLPPCLIGNTQRTVNMGLKGLQISGNSIMPLLTFYGHPLIDRFPTHAEQFNQNISSLGHGSAHLARQSIEAFQQYMAIALMFGIQAVDLRTYIVAGHYDARSCLAPASLALYEAVREVIERPPSSEKPYIRNDNEQPLDEHIQRIAADIAVGGRIPQAVAESLCDNHEKS</sequence>
<dbReference type="Gene3D" id="1.10.275.10">
    <property type="entry name" value="Fumarase/aspartase (N-terminal domain)"/>
    <property type="match status" value="1"/>
</dbReference>
<dbReference type="FunFam" id="1.20.200.10:FF:000012">
    <property type="entry name" value="Tyrosine ammonia-lyase"/>
    <property type="match status" value="1"/>
</dbReference>
<dbReference type="InterPro" id="IPR001106">
    <property type="entry name" value="Aromatic_Lyase"/>
</dbReference>
<dbReference type="CDD" id="cd00332">
    <property type="entry name" value="PAL-HAL"/>
    <property type="match status" value="1"/>
</dbReference>
<dbReference type="RefSeq" id="WP_074666386.1">
    <property type="nucleotide sequence ID" value="NZ_FNNH01000011.1"/>
</dbReference>
<dbReference type="Proteomes" id="UP000183454">
    <property type="component" value="Unassembled WGS sequence"/>
</dbReference>
<dbReference type="PANTHER" id="PTHR10362">
    <property type="entry name" value="HISTIDINE AMMONIA-LYASE"/>
    <property type="match status" value="1"/>
</dbReference>
<dbReference type="InterPro" id="IPR022313">
    <property type="entry name" value="Phe/His_NH3-lyase_AS"/>
</dbReference>
<evidence type="ECO:0000313" key="2">
    <source>
        <dbReference type="Proteomes" id="UP000183454"/>
    </source>
</evidence>
<gene>
    <name evidence="1" type="ORF">SAMN05421882_10116</name>
</gene>
<name>A0A1H2TGV4_9PROT</name>
<dbReference type="PROSITE" id="PS00488">
    <property type="entry name" value="PAL_HISTIDASE"/>
    <property type="match status" value="1"/>
</dbReference>
<dbReference type="SUPFAM" id="SSF48557">
    <property type="entry name" value="L-aspartase-like"/>
    <property type="match status" value="1"/>
</dbReference>
<protein>
    <submittedName>
        <fullName evidence="1">Phenylalanine ammonia-lyase</fullName>
    </submittedName>
</protein>
<evidence type="ECO:0000313" key="1">
    <source>
        <dbReference type="EMBL" id="SDW43078.1"/>
    </source>
</evidence>
<dbReference type="Pfam" id="PF00221">
    <property type="entry name" value="Lyase_aromatic"/>
    <property type="match status" value="1"/>
</dbReference>
<keyword evidence="1" id="KW-0456">Lyase</keyword>
<reference evidence="1 2" key="1">
    <citation type="submission" date="2016-10" db="EMBL/GenBank/DDBJ databases">
        <authorList>
            <person name="de Groot N.N."/>
        </authorList>
    </citation>
    <scope>NUCLEOTIDE SEQUENCE [LARGE SCALE GENOMIC DNA]</scope>
    <source>
        <strain evidence="1 2">Nm110</strain>
    </source>
</reference>
<dbReference type="AlphaFoldDB" id="A0A1H2TGV4"/>
<dbReference type="InterPro" id="IPR008948">
    <property type="entry name" value="L-Aspartase-like"/>
</dbReference>
<proteinExistence type="predicted"/>
<dbReference type="GO" id="GO:0016841">
    <property type="term" value="F:ammonia-lyase activity"/>
    <property type="evidence" value="ECO:0007669"/>
    <property type="project" value="InterPro"/>
</dbReference>
<dbReference type="EMBL" id="FNNH01000011">
    <property type="protein sequence ID" value="SDW43078.1"/>
    <property type="molecule type" value="Genomic_DNA"/>
</dbReference>